<comment type="caution">
    <text evidence="1">The sequence shown here is derived from an EMBL/GenBank/DDBJ whole genome shotgun (WGS) entry which is preliminary data.</text>
</comment>
<evidence type="ECO:0000313" key="2">
    <source>
        <dbReference type="Proteomes" id="UP000027997"/>
    </source>
</evidence>
<protein>
    <submittedName>
        <fullName evidence="1">Uncharacterized protein</fullName>
    </submittedName>
</protein>
<dbReference type="Proteomes" id="UP000027997">
    <property type="component" value="Unassembled WGS sequence"/>
</dbReference>
<proteinExistence type="predicted"/>
<keyword evidence="2" id="KW-1185">Reference proteome</keyword>
<sequence>MSKKVVVLVGGILLVICAAGWLFFAENDEPKVLPVSDVISIQEEIVETPAEESSFAPDMEFDESSEETRIILIEPDDGKLSDLLSEKVIRDGKIVDKSQATQ</sequence>
<dbReference type="EMBL" id="JOJP01000001">
    <property type="protein sequence ID" value="KEI71058.1"/>
    <property type="molecule type" value="Genomic_DNA"/>
</dbReference>
<name>A0A081KA82_9GAMM</name>
<dbReference type="RefSeq" id="WP_020585052.1">
    <property type="nucleotide sequence ID" value="NZ_JOJP01000001.1"/>
</dbReference>
<accession>A0A081KA82</accession>
<evidence type="ECO:0000313" key="1">
    <source>
        <dbReference type="EMBL" id="KEI71058.1"/>
    </source>
</evidence>
<reference evidence="1 2" key="1">
    <citation type="submission" date="2014-06" db="EMBL/GenBank/DDBJ databases">
        <title>Whole Genome Sequences of Three Symbiotic Endozoicomonas Bacteria.</title>
        <authorList>
            <person name="Neave M.J."/>
            <person name="Apprill A."/>
            <person name="Voolstra C.R."/>
        </authorList>
    </citation>
    <scope>NUCLEOTIDE SEQUENCE [LARGE SCALE GENOMIC DNA]</scope>
    <source>
        <strain evidence="1 2">DSM 22380</strain>
    </source>
</reference>
<gene>
    <name evidence="1" type="ORF">GV64_10135</name>
</gene>
<organism evidence="1 2">
    <name type="scientific">Endozoicomonas elysicola</name>
    <dbReference type="NCBI Taxonomy" id="305900"/>
    <lineage>
        <taxon>Bacteria</taxon>
        <taxon>Pseudomonadati</taxon>
        <taxon>Pseudomonadota</taxon>
        <taxon>Gammaproteobacteria</taxon>
        <taxon>Oceanospirillales</taxon>
        <taxon>Endozoicomonadaceae</taxon>
        <taxon>Endozoicomonas</taxon>
    </lineage>
</organism>
<dbReference type="AlphaFoldDB" id="A0A081KA82"/>